<reference evidence="2 3" key="2">
    <citation type="submission" date="2018-10" db="EMBL/GenBank/DDBJ databases">
        <authorList>
            <consortium name="Pathogen Informatics"/>
        </authorList>
    </citation>
    <scope>NUCLEOTIDE SEQUENCE [LARGE SCALE GENOMIC DNA]</scope>
</reference>
<proteinExistence type="predicted"/>
<protein>
    <submittedName>
        <fullName evidence="2 4">Uncharacterized protein</fullName>
    </submittedName>
</protein>
<name>A0A0R3URV7_MESCO</name>
<sequence length="56" mass="6660">MKKSNKKKKKEEEEEEEDVRPISSRGRRKMMWRGADVEKRWMDGWMDGSGENASNT</sequence>
<reference evidence="4" key="1">
    <citation type="submission" date="2017-02" db="UniProtKB">
        <authorList>
            <consortium name="WormBaseParasite"/>
        </authorList>
    </citation>
    <scope>IDENTIFICATION</scope>
</reference>
<keyword evidence="3" id="KW-1185">Reference proteome</keyword>
<dbReference type="EMBL" id="UXSR01006877">
    <property type="protein sequence ID" value="VDD84610.1"/>
    <property type="molecule type" value="Genomic_DNA"/>
</dbReference>
<feature type="region of interest" description="Disordered" evidence="1">
    <location>
        <begin position="1"/>
        <end position="31"/>
    </location>
</feature>
<evidence type="ECO:0000313" key="2">
    <source>
        <dbReference type="EMBL" id="VDD84610.1"/>
    </source>
</evidence>
<accession>A0A0R3URV7</accession>
<gene>
    <name evidence="2" type="ORF">MCOS_LOCUS10613</name>
</gene>
<dbReference type="WBParaSite" id="MCOS_0001061201-mRNA-1">
    <property type="protein sequence ID" value="MCOS_0001061201-mRNA-1"/>
    <property type="gene ID" value="MCOS_0001061201"/>
</dbReference>
<evidence type="ECO:0000313" key="4">
    <source>
        <dbReference type="WBParaSite" id="MCOS_0001061201-mRNA-1"/>
    </source>
</evidence>
<organism evidence="4">
    <name type="scientific">Mesocestoides corti</name>
    <name type="common">Flatworm</name>
    <dbReference type="NCBI Taxonomy" id="53468"/>
    <lineage>
        <taxon>Eukaryota</taxon>
        <taxon>Metazoa</taxon>
        <taxon>Spiralia</taxon>
        <taxon>Lophotrochozoa</taxon>
        <taxon>Platyhelminthes</taxon>
        <taxon>Cestoda</taxon>
        <taxon>Eucestoda</taxon>
        <taxon>Cyclophyllidea</taxon>
        <taxon>Mesocestoididae</taxon>
        <taxon>Mesocestoides</taxon>
    </lineage>
</organism>
<dbReference type="Proteomes" id="UP000267029">
    <property type="component" value="Unassembled WGS sequence"/>
</dbReference>
<dbReference type="AlphaFoldDB" id="A0A0R3URV7"/>
<evidence type="ECO:0000256" key="1">
    <source>
        <dbReference type="SAM" id="MobiDB-lite"/>
    </source>
</evidence>
<evidence type="ECO:0000313" key="3">
    <source>
        <dbReference type="Proteomes" id="UP000267029"/>
    </source>
</evidence>